<name>A0A1C9UZD2_9ANNE</name>
<geneLocation type="mitochondrion" evidence="2"/>
<keyword evidence="1" id="KW-0812">Transmembrane</keyword>
<keyword evidence="2" id="KW-0496">Mitochondrion</keyword>
<dbReference type="AlphaFoldDB" id="A0A1C9UZD2"/>
<organism evidence="2">
    <name type="scientific">Typosyllis antoni</name>
    <dbReference type="NCBI Taxonomy" id="1898412"/>
    <lineage>
        <taxon>Eukaryota</taxon>
        <taxon>Metazoa</taxon>
        <taxon>Spiralia</taxon>
        <taxon>Lophotrochozoa</taxon>
        <taxon>Annelida</taxon>
        <taxon>Polychaeta</taxon>
        <taxon>Errantia</taxon>
        <taxon>Phyllodocida</taxon>
        <taxon>Syllidae</taxon>
        <taxon>Typosyllis</taxon>
    </lineage>
</organism>
<proteinExistence type="predicted"/>
<dbReference type="EMBL" id="KX752426">
    <property type="protein sequence ID" value="AOR87149.1"/>
    <property type="molecule type" value="Genomic_DNA"/>
</dbReference>
<dbReference type="GeneID" id="29291506"/>
<evidence type="ECO:0000256" key="1">
    <source>
        <dbReference type="SAM" id="Phobius"/>
    </source>
</evidence>
<feature type="transmembrane region" description="Helical" evidence="1">
    <location>
        <begin position="49"/>
        <end position="68"/>
    </location>
</feature>
<protein>
    <submittedName>
        <fullName evidence="2">NADH dehydrogenase subunit 6</fullName>
    </submittedName>
</protein>
<feature type="transmembrane region" description="Helical" evidence="1">
    <location>
        <begin position="74"/>
        <end position="92"/>
    </location>
</feature>
<dbReference type="CTD" id="4541"/>
<sequence>MLKILPFIILSMSMTLSMIPNPLPLGMYILSMSLIMTMLMCLTTSSWMAMSVFLIYIGGLLILFSYFLSIQPNQFTTISTFTLTSLILLLMFKASTTKFYLPQMMSFNSHTLSIPFMMFSKNLPFIIIITSILLMILIVVVKITISKSGPLRPFS</sequence>
<feature type="transmembrane region" description="Helical" evidence="1">
    <location>
        <begin position="125"/>
        <end position="145"/>
    </location>
</feature>
<reference evidence="2" key="1">
    <citation type="journal article" date="2016" name="Gene">
        <title>Syllidae mitochondrial gene order is unusually variable for Annelida.</title>
        <authorList>
            <person name="Aguado M.T."/>
            <person name="Richter S."/>
            <person name="Sontowski R."/>
            <person name="Golombek A."/>
            <person name="Struck T.H."/>
            <person name="Bleidorn C."/>
        </authorList>
    </citation>
    <scope>NUCLEOTIDE SEQUENCE</scope>
</reference>
<keyword evidence="1" id="KW-1133">Transmembrane helix</keyword>
<gene>
    <name evidence="2" type="primary">ND6</name>
</gene>
<dbReference type="RefSeq" id="YP_009307964.1">
    <property type="nucleotide sequence ID" value="NC_031404.1"/>
</dbReference>
<keyword evidence="1" id="KW-0472">Membrane</keyword>
<accession>A0A1C9UZD2</accession>
<evidence type="ECO:0000313" key="2">
    <source>
        <dbReference type="EMBL" id="AOR87149.1"/>
    </source>
</evidence>